<dbReference type="Pfam" id="PF00847">
    <property type="entry name" value="AP2"/>
    <property type="match status" value="1"/>
</dbReference>
<dbReference type="SMART" id="SM00380">
    <property type="entry name" value="AP2"/>
    <property type="match status" value="1"/>
</dbReference>
<proteinExistence type="predicted"/>
<dbReference type="InterPro" id="IPR036955">
    <property type="entry name" value="AP2/ERF_dom_sf"/>
</dbReference>
<evidence type="ECO:0000313" key="8">
    <source>
        <dbReference type="RefSeq" id="XP_071903494.1"/>
    </source>
</evidence>
<reference evidence="8" key="1">
    <citation type="submission" date="2025-08" db="UniProtKB">
        <authorList>
            <consortium name="RefSeq"/>
        </authorList>
    </citation>
    <scope>IDENTIFICATION</scope>
    <source>
        <tissue evidence="8">Leaves</tissue>
    </source>
</reference>
<keyword evidence="4" id="KW-0804">Transcription</keyword>
<evidence type="ECO:0000256" key="2">
    <source>
        <dbReference type="ARBA" id="ARBA00023015"/>
    </source>
</evidence>
<evidence type="ECO:0000259" key="6">
    <source>
        <dbReference type="PROSITE" id="PS51032"/>
    </source>
</evidence>
<dbReference type="Gene3D" id="3.30.730.10">
    <property type="entry name" value="AP2/ERF domain"/>
    <property type="match status" value="1"/>
</dbReference>
<keyword evidence="2" id="KW-0805">Transcription regulation</keyword>
<dbReference type="InterPro" id="IPR016177">
    <property type="entry name" value="DNA-bd_dom_sf"/>
</dbReference>
<dbReference type="RefSeq" id="XP_071903494.1">
    <property type="nucleotide sequence ID" value="XM_072047393.1"/>
</dbReference>
<feature type="domain" description="AP2/ERF" evidence="6">
    <location>
        <begin position="78"/>
        <end position="135"/>
    </location>
</feature>
<evidence type="ECO:0000256" key="4">
    <source>
        <dbReference type="ARBA" id="ARBA00023163"/>
    </source>
</evidence>
<dbReference type="Proteomes" id="UP001652660">
    <property type="component" value="Chromosome 4e"/>
</dbReference>
<dbReference type="PANTHER" id="PTHR31194:SF82">
    <property type="entry name" value="AP2_ERF DOMAIN-CONTAINING PROTEIN"/>
    <property type="match status" value="1"/>
</dbReference>
<evidence type="ECO:0000256" key="1">
    <source>
        <dbReference type="ARBA" id="ARBA00004123"/>
    </source>
</evidence>
<evidence type="ECO:0000256" key="5">
    <source>
        <dbReference type="ARBA" id="ARBA00023242"/>
    </source>
</evidence>
<gene>
    <name evidence="8" type="primary">LOC113741862</name>
</gene>
<dbReference type="CDD" id="cd00018">
    <property type="entry name" value="AP2"/>
    <property type="match status" value="1"/>
</dbReference>
<keyword evidence="7" id="KW-1185">Reference proteome</keyword>
<evidence type="ECO:0000313" key="7">
    <source>
        <dbReference type="Proteomes" id="UP001652660"/>
    </source>
</evidence>
<dbReference type="PROSITE" id="PS51032">
    <property type="entry name" value="AP2_ERF"/>
    <property type="match status" value="1"/>
</dbReference>
<keyword evidence="5" id="KW-0539">Nucleus</keyword>
<name>A0ABM4U877_COFAR</name>
<comment type="subcellular location">
    <subcellularLocation>
        <location evidence="1">Nucleus</location>
    </subcellularLocation>
</comment>
<dbReference type="InterPro" id="IPR050913">
    <property type="entry name" value="AP2/ERF_ERF"/>
</dbReference>
<accession>A0ABM4U877</accession>
<evidence type="ECO:0000256" key="3">
    <source>
        <dbReference type="ARBA" id="ARBA00023125"/>
    </source>
</evidence>
<dbReference type="PANTHER" id="PTHR31194">
    <property type="entry name" value="SHN SHINE , DNA BINDING / TRANSCRIPTION FACTOR"/>
    <property type="match status" value="1"/>
</dbReference>
<dbReference type="InterPro" id="IPR001471">
    <property type="entry name" value="AP2/ERF_dom"/>
</dbReference>
<keyword evidence="3" id="KW-0238">DNA-binding</keyword>
<dbReference type="PRINTS" id="PR00367">
    <property type="entry name" value="ETHRSPELEMNT"/>
</dbReference>
<dbReference type="SUPFAM" id="SSF54171">
    <property type="entry name" value="DNA-binding domain"/>
    <property type="match status" value="1"/>
</dbReference>
<dbReference type="GeneID" id="113741862"/>
<organism evidence="7 8">
    <name type="scientific">Coffea arabica</name>
    <name type="common">Arabian coffee</name>
    <dbReference type="NCBI Taxonomy" id="13443"/>
    <lineage>
        <taxon>Eukaryota</taxon>
        <taxon>Viridiplantae</taxon>
        <taxon>Streptophyta</taxon>
        <taxon>Embryophyta</taxon>
        <taxon>Tracheophyta</taxon>
        <taxon>Spermatophyta</taxon>
        <taxon>Magnoliopsida</taxon>
        <taxon>eudicotyledons</taxon>
        <taxon>Gunneridae</taxon>
        <taxon>Pentapetalae</taxon>
        <taxon>asterids</taxon>
        <taxon>lamiids</taxon>
        <taxon>Gentianales</taxon>
        <taxon>Rubiaceae</taxon>
        <taxon>Ixoroideae</taxon>
        <taxon>Gardenieae complex</taxon>
        <taxon>Bertiereae - Coffeeae clade</taxon>
        <taxon>Coffeeae</taxon>
        <taxon>Coffea</taxon>
    </lineage>
</organism>
<sequence length="278" mass="31163">MINQVYSHLYTQQILKPISMDGSMDAQSSKVQSQSQDPFTSLPLLPMMATATPPESIEVQVDMESPRRENITIHGRRRFLGVRQRPSGRWVAEIKDSSQKLRLWLGTFDRAEEAALAYDNASRLLRGRNAKTNFTYNGTMDTREENLSLLGKDPRLYQLLKHAITKNLAKSSALDSSKSTRNFTDQSVVEGESSPVDHVVTTVEDNIIGNEDHDQSQEKRELRGISLGSSKVYSSVIVAPSFSASLSQGREEPENNSQGTLFNSLFYQTNVMSHHKLV</sequence>
<protein>
    <submittedName>
        <fullName evidence="8">Uncharacterized protein isoform X1</fullName>
    </submittedName>
</protein>